<dbReference type="GeneID" id="78124854"/>
<keyword evidence="5" id="KW-0809">Transit peptide</keyword>
<evidence type="ECO:0000313" key="16">
    <source>
        <dbReference type="Proteomes" id="UP000199026"/>
    </source>
</evidence>
<evidence type="ECO:0000256" key="2">
    <source>
        <dbReference type="ARBA" id="ARBA00009347"/>
    </source>
</evidence>
<comment type="pathway">
    <text evidence="8">Amino-acid metabolism; tryptophan metabolism.</text>
</comment>
<evidence type="ECO:0000256" key="6">
    <source>
        <dbReference type="ARBA" id="ARBA00023002"/>
    </source>
</evidence>
<dbReference type="GO" id="GO:0033539">
    <property type="term" value="P:fatty acid beta-oxidation using acyl-CoA dehydrogenase"/>
    <property type="evidence" value="ECO:0007669"/>
    <property type="project" value="TreeGrafter"/>
</dbReference>
<name>A0A1H3KW61_9RHOB</name>
<feature type="domain" description="Acyl-CoA dehydrogenase/oxidase N-terminal" evidence="14">
    <location>
        <begin position="32"/>
        <end position="144"/>
    </location>
</feature>
<dbReference type="InterPro" id="IPR037069">
    <property type="entry name" value="AcylCoA_DH/ox_N_sf"/>
</dbReference>
<evidence type="ECO:0000259" key="12">
    <source>
        <dbReference type="Pfam" id="PF00441"/>
    </source>
</evidence>
<keyword evidence="6 11" id="KW-0560">Oxidoreductase</keyword>
<dbReference type="GO" id="GO:0000062">
    <property type="term" value="F:fatty-acyl-CoA binding"/>
    <property type="evidence" value="ECO:0007669"/>
    <property type="project" value="TreeGrafter"/>
</dbReference>
<dbReference type="Pfam" id="PF00441">
    <property type="entry name" value="Acyl-CoA_dh_1"/>
    <property type="match status" value="1"/>
</dbReference>
<evidence type="ECO:0000256" key="5">
    <source>
        <dbReference type="ARBA" id="ARBA00022946"/>
    </source>
</evidence>
<reference evidence="15 16" key="1">
    <citation type="submission" date="2016-10" db="EMBL/GenBank/DDBJ databases">
        <authorList>
            <person name="de Groot N.N."/>
        </authorList>
    </citation>
    <scope>NUCLEOTIDE SEQUENCE [LARGE SCALE GENOMIC DNA]</scope>
    <source>
        <strain evidence="15 16">DSM 24677</strain>
    </source>
</reference>
<feature type="domain" description="Acyl-CoA dehydrogenase/oxidase C-terminal" evidence="12">
    <location>
        <begin position="259"/>
        <end position="399"/>
    </location>
</feature>
<gene>
    <name evidence="15" type="ORF">SAMN05444486_102794</name>
</gene>
<dbReference type="Gene3D" id="2.40.110.10">
    <property type="entry name" value="Butyryl-CoA Dehydrogenase, subunit A, domain 2"/>
    <property type="match status" value="1"/>
</dbReference>
<dbReference type="InterPro" id="IPR006089">
    <property type="entry name" value="Acyl-CoA_DH_CS"/>
</dbReference>
<feature type="domain" description="Acyl-CoA oxidase/dehydrogenase middle" evidence="13">
    <location>
        <begin position="148"/>
        <end position="241"/>
    </location>
</feature>
<accession>A0A1H3KW61</accession>
<dbReference type="InterPro" id="IPR009075">
    <property type="entry name" value="AcylCo_DH/oxidase_C"/>
</dbReference>
<dbReference type="GO" id="GO:0046949">
    <property type="term" value="P:fatty-acyl-CoA biosynthetic process"/>
    <property type="evidence" value="ECO:0007669"/>
    <property type="project" value="TreeGrafter"/>
</dbReference>
<dbReference type="STRING" id="576131.SAMN05444486_102794"/>
<comment type="pathway">
    <text evidence="7">Amino-acid metabolism; lysine degradation.</text>
</comment>
<evidence type="ECO:0000256" key="4">
    <source>
        <dbReference type="ARBA" id="ARBA00022827"/>
    </source>
</evidence>
<dbReference type="InterPro" id="IPR013786">
    <property type="entry name" value="AcylCoA_DH/ox_N"/>
</dbReference>
<protein>
    <recommendedName>
        <fullName evidence="9">glutaryl-CoA dehydrogenase (ETF)</fullName>
        <ecNumber evidence="9">1.3.8.6</ecNumber>
    </recommendedName>
</protein>
<dbReference type="OrthoDB" id="9775090at2"/>
<comment type="cofactor">
    <cofactor evidence="1 11">
        <name>FAD</name>
        <dbReference type="ChEBI" id="CHEBI:57692"/>
    </cofactor>
</comment>
<dbReference type="PANTHER" id="PTHR42807:SF1">
    <property type="entry name" value="GLUTARYL-COA DEHYDROGENASE, MITOCHONDRIAL"/>
    <property type="match status" value="1"/>
</dbReference>
<dbReference type="GO" id="GO:0004361">
    <property type="term" value="F:glutaryl-CoA dehydrogenase activity"/>
    <property type="evidence" value="ECO:0007669"/>
    <property type="project" value="UniProtKB-EC"/>
</dbReference>
<dbReference type="FunFam" id="1.20.140.10:FF:000006">
    <property type="entry name" value="Glutaryl-CoA dehydrogenase, mitochondrial"/>
    <property type="match status" value="1"/>
</dbReference>
<dbReference type="InterPro" id="IPR046373">
    <property type="entry name" value="Acyl-CoA_Oxase/DH_mid-dom_sf"/>
</dbReference>
<evidence type="ECO:0000259" key="14">
    <source>
        <dbReference type="Pfam" id="PF02771"/>
    </source>
</evidence>
<keyword evidence="4 11" id="KW-0274">FAD</keyword>
<evidence type="ECO:0000256" key="9">
    <source>
        <dbReference type="ARBA" id="ARBA00039033"/>
    </source>
</evidence>
<dbReference type="PANTHER" id="PTHR42807">
    <property type="entry name" value="GLUTARYL-COA DEHYDROGENASE, MITOCHONDRIAL"/>
    <property type="match status" value="1"/>
</dbReference>
<dbReference type="Pfam" id="PF02771">
    <property type="entry name" value="Acyl-CoA_dh_N"/>
    <property type="match status" value="1"/>
</dbReference>
<dbReference type="CDD" id="cd01151">
    <property type="entry name" value="GCD"/>
    <property type="match status" value="1"/>
</dbReference>
<evidence type="ECO:0000256" key="7">
    <source>
        <dbReference type="ARBA" id="ARBA00037899"/>
    </source>
</evidence>
<evidence type="ECO:0000256" key="3">
    <source>
        <dbReference type="ARBA" id="ARBA00022630"/>
    </source>
</evidence>
<comment type="catalytic activity">
    <reaction evidence="10">
        <text>glutaryl-CoA + oxidized [electron-transfer flavoprotein] + 2 H(+) = (2E)-butenoyl-CoA + reduced [electron-transfer flavoprotein] + CO2</text>
        <dbReference type="Rhea" id="RHEA:13389"/>
        <dbReference type="Rhea" id="RHEA-COMP:10685"/>
        <dbReference type="Rhea" id="RHEA-COMP:10686"/>
        <dbReference type="ChEBI" id="CHEBI:15378"/>
        <dbReference type="ChEBI" id="CHEBI:16526"/>
        <dbReference type="ChEBI" id="CHEBI:57332"/>
        <dbReference type="ChEBI" id="CHEBI:57378"/>
        <dbReference type="ChEBI" id="CHEBI:57692"/>
        <dbReference type="ChEBI" id="CHEBI:58307"/>
        <dbReference type="EC" id="1.3.8.6"/>
    </reaction>
</comment>
<dbReference type="InterPro" id="IPR006091">
    <property type="entry name" value="Acyl-CoA_Oxase/DH_mid-dom"/>
</dbReference>
<evidence type="ECO:0000256" key="8">
    <source>
        <dbReference type="ARBA" id="ARBA00037927"/>
    </source>
</evidence>
<dbReference type="GO" id="GO:0050660">
    <property type="term" value="F:flavin adenine dinucleotide binding"/>
    <property type="evidence" value="ECO:0007669"/>
    <property type="project" value="InterPro"/>
</dbReference>
<dbReference type="InterPro" id="IPR052033">
    <property type="entry name" value="Glutaryl-CoA_DH_mitochondrial"/>
</dbReference>
<dbReference type="AlphaFoldDB" id="A0A1H3KW61"/>
<dbReference type="PROSITE" id="PS00072">
    <property type="entry name" value="ACYL_COA_DH_1"/>
    <property type="match status" value="1"/>
</dbReference>
<evidence type="ECO:0000256" key="10">
    <source>
        <dbReference type="ARBA" id="ARBA00049493"/>
    </source>
</evidence>
<dbReference type="InterPro" id="IPR036250">
    <property type="entry name" value="AcylCo_DH-like_C"/>
</dbReference>
<keyword evidence="3 11" id="KW-0285">Flavoprotein</keyword>
<dbReference type="RefSeq" id="WP_089891679.1">
    <property type="nucleotide sequence ID" value="NZ_CALJFH010000015.1"/>
</dbReference>
<dbReference type="FunFam" id="1.10.540.10:FF:000003">
    <property type="entry name" value="glutaryl-CoA dehydrogenase, mitochondrial"/>
    <property type="match status" value="1"/>
</dbReference>
<dbReference type="PROSITE" id="PS00073">
    <property type="entry name" value="ACYL_COA_DH_2"/>
    <property type="match status" value="1"/>
</dbReference>
<evidence type="ECO:0000259" key="13">
    <source>
        <dbReference type="Pfam" id="PF02770"/>
    </source>
</evidence>
<dbReference type="SUPFAM" id="SSF56645">
    <property type="entry name" value="Acyl-CoA dehydrogenase NM domain-like"/>
    <property type="match status" value="1"/>
</dbReference>
<evidence type="ECO:0000256" key="1">
    <source>
        <dbReference type="ARBA" id="ARBA00001974"/>
    </source>
</evidence>
<comment type="similarity">
    <text evidence="2 11">Belongs to the acyl-CoA dehydrogenase family.</text>
</comment>
<organism evidence="15 16">
    <name type="scientific">Lentibacter algarum</name>
    <dbReference type="NCBI Taxonomy" id="576131"/>
    <lineage>
        <taxon>Bacteria</taxon>
        <taxon>Pseudomonadati</taxon>
        <taxon>Pseudomonadota</taxon>
        <taxon>Alphaproteobacteria</taxon>
        <taxon>Rhodobacterales</taxon>
        <taxon>Roseobacteraceae</taxon>
        <taxon>Lentibacter</taxon>
    </lineage>
</organism>
<sequence>MSNQTPKLKAKDAPELGQFSWEDPLYLEDQLSEDERMIAQSARTYAQTSLMPKITEAYANETVAPEIFKEMGDMGLLGITVPEEYGGLGSSYVAYGLVAREIERVDSGYRSMMSVQSSLVMYPIYAYGTEEQRKKYLPGLAAGDLIGCFGLTEPDAGSDPAGMKTRAEKTANGYKITGAKMWISNAPIADVFVVWAKSDEHGGKIRGFILEKGMTGLSAPKIANKMSLRASVTGEIVMDGVEVGDDALLPNVQGLKGPFGCLNRARYGISWGVMGAAEFCWHAGRQYGLDRHQFKRPLAQTQLFQKKLADMQTEITLGLHSALRLGRLMDEARAAPEMISMLKRNNCGKALDIARQSRDMHGGNGITLEYHVIRHAMNLETVNTYEGTHDVHALILGRAQTGLQAFF</sequence>
<dbReference type="InterPro" id="IPR009100">
    <property type="entry name" value="AcylCoA_DH/oxidase_NM_dom_sf"/>
</dbReference>
<keyword evidence="16" id="KW-1185">Reference proteome</keyword>
<dbReference type="EMBL" id="FNPR01000002">
    <property type="protein sequence ID" value="SDY56467.1"/>
    <property type="molecule type" value="Genomic_DNA"/>
</dbReference>
<dbReference type="SUPFAM" id="SSF47203">
    <property type="entry name" value="Acyl-CoA dehydrogenase C-terminal domain-like"/>
    <property type="match status" value="1"/>
</dbReference>
<evidence type="ECO:0000256" key="11">
    <source>
        <dbReference type="RuleBase" id="RU362125"/>
    </source>
</evidence>
<dbReference type="Gene3D" id="1.20.140.10">
    <property type="entry name" value="Butyryl-CoA Dehydrogenase, subunit A, domain 3"/>
    <property type="match status" value="1"/>
</dbReference>
<proteinExistence type="inferred from homology"/>
<dbReference type="Gene3D" id="1.10.540.10">
    <property type="entry name" value="Acyl-CoA dehydrogenase/oxidase, N-terminal domain"/>
    <property type="match status" value="1"/>
</dbReference>
<dbReference type="FunFam" id="2.40.110.10:FF:000008">
    <property type="entry name" value="Glutaryl-CoA dehydrogenase, mitochondrial"/>
    <property type="match status" value="1"/>
</dbReference>
<evidence type="ECO:0000313" key="15">
    <source>
        <dbReference type="EMBL" id="SDY56467.1"/>
    </source>
</evidence>
<dbReference type="Proteomes" id="UP000199026">
    <property type="component" value="Unassembled WGS sequence"/>
</dbReference>
<dbReference type="EC" id="1.3.8.6" evidence="9"/>
<dbReference type="Pfam" id="PF02770">
    <property type="entry name" value="Acyl-CoA_dh_M"/>
    <property type="match status" value="1"/>
</dbReference>